<proteinExistence type="predicted"/>
<dbReference type="Proteomes" id="UP001209878">
    <property type="component" value="Unassembled WGS sequence"/>
</dbReference>
<sequence>MAEAEVGEVFQKCSNLFKIGRIRECVQNLETLTFRKYCVLELGQENNILICRYVTKKQSKSTQEAKPQPGVEQAFESLHQKVKGIPLTHDNSDIHLLIAYNVCCLRLMTHDNISDIKPDVTLELTSPCHTTHDSHLQQTCHVLSTVILDVFGKWLRLCQQKVDSTSDEDMIVRTVISVLADSKSDRVTSKEEMCLLLCLHSLILVLQGQRSEAREHLEVMLTIQFKPELLIVATSTDDRKELQVREMMSSLLSVIYFSLHQWDKCLSVLTPQPSVPAHAVYMRAYVLYQQCQMGEAATLLRAHVSDTENPFTSVSLNLLGCCLSAQDKPYSAIEMLKRAALSDRCYPLPLYNMSLQYRKLGLFDAELETLKLLIAQLKNPELSTKKPCTVELSDDQVRLSSSLQPQQELEVTLAQALYTLCKRCLELQRYQDAASGYRTLLTLLHKGHVTPSTRSCDLPTVAMATVYIEIAYSLLCCGEFSDTVTVCQHLTGRCHGDVTHAAAVMYEVYALVGLGDNDAALSALDIHNIYFFRLIDLIAPTVTATMVDENSPPPSKRLRSIDHPMECHDMRHLLENAYTYKSVLLLRNNQAQASLTCSRLAVQLNTGKVEVMYNHTLLLLRLQRKAEACNIWLQYRGIISSSSSSSHPLQTPARHRFVEKHTLISDSIYFQVTLKIHERFFDYCVCIHIIHTHFSTHIVYTSLQLSYVKCKFSRQLTPYLNEIFTKQVHKCIIRSVN</sequence>
<evidence type="ECO:0000313" key="1">
    <source>
        <dbReference type="EMBL" id="KAK2178763.1"/>
    </source>
</evidence>
<keyword evidence="2" id="KW-1185">Reference proteome</keyword>
<organism evidence="1 2">
    <name type="scientific">Ridgeia piscesae</name>
    <name type="common">Tubeworm</name>
    <dbReference type="NCBI Taxonomy" id="27915"/>
    <lineage>
        <taxon>Eukaryota</taxon>
        <taxon>Metazoa</taxon>
        <taxon>Spiralia</taxon>
        <taxon>Lophotrochozoa</taxon>
        <taxon>Annelida</taxon>
        <taxon>Polychaeta</taxon>
        <taxon>Sedentaria</taxon>
        <taxon>Canalipalpata</taxon>
        <taxon>Sabellida</taxon>
        <taxon>Siboglinidae</taxon>
        <taxon>Ridgeia</taxon>
    </lineage>
</organism>
<protein>
    <submittedName>
        <fullName evidence="1">Uncharacterized protein</fullName>
    </submittedName>
</protein>
<evidence type="ECO:0000313" key="2">
    <source>
        <dbReference type="Proteomes" id="UP001209878"/>
    </source>
</evidence>
<dbReference type="PANTHER" id="PTHR15254:SF2">
    <property type="entry name" value="FANCONI ANEMIA GROUP G PROTEIN"/>
    <property type="match status" value="1"/>
</dbReference>
<dbReference type="Gene3D" id="1.25.40.10">
    <property type="entry name" value="Tetratricopeptide repeat domain"/>
    <property type="match status" value="1"/>
</dbReference>
<comment type="caution">
    <text evidence="1">The sequence shown here is derived from an EMBL/GenBank/DDBJ whole genome shotgun (WGS) entry which is preliminary data.</text>
</comment>
<dbReference type="AlphaFoldDB" id="A0AAD9NS69"/>
<dbReference type="InterPro" id="IPR011990">
    <property type="entry name" value="TPR-like_helical_dom_sf"/>
</dbReference>
<dbReference type="GO" id="GO:0036297">
    <property type="term" value="P:interstrand cross-link repair"/>
    <property type="evidence" value="ECO:0007669"/>
    <property type="project" value="InterPro"/>
</dbReference>
<dbReference type="GO" id="GO:0043240">
    <property type="term" value="C:Fanconi anaemia nuclear complex"/>
    <property type="evidence" value="ECO:0007669"/>
    <property type="project" value="InterPro"/>
</dbReference>
<dbReference type="PANTHER" id="PTHR15254">
    <property type="entry name" value="FANCONI ANEMIA GROUP G PROTEIN FAMILY MEMBER"/>
    <property type="match status" value="1"/>
</dbReference>
<name>A0AAD9NS69_RIDPI</name>
<dbReference type="InterPro" id="IPR039684">
    <property type="entry name" value="FANCG"/>
</dbReference>
<dbReference type="SUPFAM" id="SSF48452">
    <property type="entry name" value="TPR-like"/>
    <property type="match status" value="1"/>
</dbReference>
<gene>
    <name evidence="1" type="ORF">NP493_528g02027</name>
</gene>
<dbReference type="EMBL" id="JAODUO010000529">
    <property type="protein sequence ID" value="KAK2178763.1"/>
    <property type="molecule type" value="Genomic_DNA"/>
</dbReference>
<accession>A0AAD9NS69</accession>
<reference evidence="1" key="1">
    <citation type="journal article" date="2023" name="Mol. Biol. Evol.">
        <title>Third-Generation Sequencing Reveals the Adaptive Role of the Epigenome in Three Deep-Sea Polychaetes.</title>
        <authorList>
            <person name="Perez M."/>
            <person name="Aroh O."/>
            <person name="Sun Y."/>
            <person name="Lan Y."/>
            <person name="Juniper S.K."/>
            <person name="Young C.R."/>
            <person name="Angers B."/>
            <person name="Qian P.Y."/>
        </authorList>
    </citation>
    <scope>NUCLEOTIDE SEQUENCE</scope>
    <source>
        <strain evidence="1">R07B-5</strain>
    </source>
</reference>